<evidence type="ECO:0000256" key="5">
    <source>
        <dbReference type="ARBA" id="ARBA00012180"/>
    </source>
</evidence>
<comment type="subunit">
    <text evidence="4">Monomer.</text>
</comment>
<dbReference type="InterPro" id="IPR036397">
    <property type="entry name" value="RNaseH_sf"/>
</dbReference>
<dbReference type="GO" id="GO:0003676">
    <property type="term" value="F:nucleic acid binding"/>
    <property type="evidence" value="ECO:0007669"/>
    <property type="project" value="InterPro"/>
</dbReference>
<evidence type="ECO:0000256" key="6">
    <source>
        <dbReference type="ARBA" id="ARBA00022722"/>
    </source>
</evidence>
<evidence type="ECO:0000256" key="4">
    <source>
        <dbReference type="ARBA" id="ARBA00011245"/>
    </source>
</evidence>
<dbReference type="Pfam" id="PF00075">
    <property type="entry name" value="RNase_H"/>
    <property type="match status" value="1"/>
</dbReference>
<accession>A1ZUH8</accession>
<dbReference type="CDD" id="cd09278">
    <property type="entry name" value="RNase_HI_prokaryote_like"/>
    <property type="match status" value="1"/>
</dbReference>
<dbReference type="GO" id="GO:0043137">
    <property type="term" value="P:DNA replication, removal of RNA primer"/>
    <property type="evidence" value="ECO:0007669"/>
    <property type="project" value="TreeGrafter"/>
</dbReference>
<dbReference type="eggNOG" id="COG0328">
    <property type="taxonomic scope" value="Bacteria"/>
</dbReference>
<proteinExistence type="inferred from homology"/>
<dbReference type="InterPro" id="IPR002156">
    <property type="entry name" value="RNaseH_domain"/>
</dbReference>
<keyword evidence="10" id="KW-0460">Magnesium</keyword>
<keyword evidence="8" id="KW-0255">Endonuclease</keyword>
<reference evidence="12 13" key="1">
    <citation type="submission" date="2007-01" db="EMBL/GenBank/DDBJ databases">
        <authorList>
            <person name="Haygood M."/>
            <person name="Podell S."/>
            <person name="Anderson C."/>
            <person name="Hopkinson B."/>
            <person name="Roe K."/>
            <person name="Barbeau K."/>
            <person name="Gaasterland T."/>
            <person name="Ferriera S."/>
            <person name="Johnson J."/>
            <person name="Kravitz S."/>
            <person name="Beeson K."/>
            <person name="Sutton G."/>
            <person name="Rogers Y.-H."/>
            <person name="Friedman R."/>
            <person name="Frazier M."/>
            <person name="Venter J.C."/>
        </authorList>
    </citation>
    <scope>NUCLEOTIDE SEQUENCE [LARGE SCALE GENOMIC DNA]</scope>
    <source>
        <strain evidence="12 13">ATCC 23134</strain>
    </source>
</reference>
<dbReference type="InterPro" id="IPR050092">
    <property type="entry name" value="RNase_H"/>
</dbReference>
<dbReference type="SUPFAM" id="SSF53098">
    <property type="entry name" value="Ribonuclease H-like"/>
    <property type="match status" value="1"/>
</dbReference>
<name>A1ZUH8_MICM2</name>
<dbReference type="PANTHER" id="PTHR10642:SF26">
    <property type="entry name" value="RIBONUCLEASE H1"/>
    <property type="match status" value="1"/>
</dbReference>
<evidence type="ECO:0000256" key="1">
    <source>
        <dbReference type="ARBA" id="ARBA00000077"/>
    </source>
</evidence>
<feature type="domain" description="RNase H type-1" evidence="11">
    <location>
        <begin position="1"/>
        <end position="149"/>
    </location>
</feature>
<evidence type="ECO:0000256" key="7">
    <source>
        <dbReference type="ARBA" id="ARBA00022723"/>
    </source>
</evidence>
<evidence type="ECO:0000313" key="13">
    <source>
        <dbReference type="Proteomes" id="UP000004095"/>
    </source>
</evidence>
<comment type="catalytic activity">
    <reaction evidence="1">
        <text>Endonucleolytic cleavage to 5'-phosphomonoester.</text>
        <dbReference type="EC" id="3.1.26.4"/>
    </reaction>
</comment>
<keyword evidence="9" id="KW-0378">Hydrolase</keyword>
<evidence type="ECO:0000256" key="10">
    <source>
        <dbReference type="ARBA" id="ARBA00022842"/>
    </source>
</evidence>
<comment type="caution">
    <text evidence="12">The sequence shown here is derived from an EMBL/GenBank/DDBJ whole genome shotgun (WGS) entry which is preliminary data.</text>
</comment>
<evidence type="ECO:0000259" key="11">
    <source>
        <dbReference type="PROSITE" id="PS50879"/>
    </source>
</evidence>
<dbReference type="GO" id="GO:0004523">
    <property type="term" value="F:RNA-DNA hybrid ribonuclease activity"/>
    <property type="evidence" value="ECO:0007669"/>
    <property type="project" value="UniProtKB-EC"/>
</dbReference>
<dbReference type="OrthoDB" id="8546514at2"/>
<dbReference type="RefSeq" id="WP_002701799.1">
    <property type="nucleotide sequence ID" value="NZ_AAWS01000040.1"/>
</dbReference>
<dbReference type="GO" id="GO:0046872">
    <property type="term" value="F:metal ion binding"/>
    <property type="evidence" value="ECO:0007669"/>
    <property type="project" value="UniProtKB-KW"/>
</dbReference>
<keyword evidence="6" id="KW-0540">Nuclease</keyword>
<protein>
    <recommendedName>
        <fullName evidence="5">ribonuclease H</fullName>
        <ecNumber evidence="5">3.1.26.4</ecNumber>
    </recommendedName>
</protein>
<dbReference type="EC" id="3.1.26.4" evidence="5"/>
<dbReference type="EMBL" id="AAWS01000040">
    <property type="protein sequence ID" value="EAY25997.1"/>
    <property type="molecule type" value="Genomic_DNA"/>
</dbReference>
<evidence type="ECO:0000256" key="3">
    <source>
        <dbReference type="ARBA" id="ARBA00005300"/>
    </source>
</evidence>
<evidence type="ECO:0000256" key="2">
    <source>
        <dbReference type="ARBA" id="ARBA00001946"/>
    </source>
</evidence>
<gene>
    <name evidence="12" type="ORF">M23134_07146</name>
</gene>
<comment type="cofactor">
    <cofactor evidence="2">
        <name>Mg(2+)</name>
        <dbReference type="ChEBI" id="CHEBI:18420"/>
    </cofactor>
</comment>
<dbReference type="InterPro" id="IPR012337">
    <property type="entry name" value="RNaseH-like_sf"/>
</dbReference>
<dbReference type="AlphaFoldDB" id="A1ZUH8"/>
<dbReference type="PROSITE" id="PS50879">
    <property type="entry name" value="RNASE_H_1"/>
    <property type="match status" value="1"/>
</dbReference>
<keyword evidence="13" id="KW-1185">Reference proteome</keyword>
<sequence>MILTIYTDGACHPPSQTGAWAALIFAANNEEDTLLQGIVTHTTHQRMELTAAIEALYYAEKKAMPLSTVALYTDSQYVADLPTRRKKIVQGNFITKKGNLRQNTDLLQVFFGLLDRVEVELYKVKAHQKQGDLPNHNRRVDKWVRKVLREHLRS</sequence>
<dbReference type="InterPro" id="IPR022892">
    <property type="entry name" value="RNaseHI"/>
</dbReference>
<evidence type="ECO:0000313" key="12">
    <source>
        <dbReference type="EMBL" id="EAY25997.1"/>
    </source>
</evidence>
<keyword evidence="7" id="KW-0479">Metal-binding</keyword>
<dbReference type="PANTHER" id="PTHR10642">
    <property type="entry name" value="RIBONUCLEASE H1"/>
    <property type="match status" value="1"/>
</dbReference>
<evidence type="ECO:0000256" key="8">
    <source>
        <dbReference type="ARBA" id="ARBA00022759"/>
    </source>
</evidence>
<organism evidence="12 13">
    <name type="scientific">Microscilla marina ATCC 23134</name>
    <dbReference type="NCBI Taxonomy" id="313606"/>
    <lineage>
        <taxon>Bacteria</taxon>
        <taxon>Pseudomonadati</taxon>
        <taxon>Bacteroidota</taxon>
        <taxon>Cytophagia</taxon>
        <taxon>Cytophagales</taxon>
        <taxon>Microscillaceae</taxon>
        <taxon>Microscilla</taxon>
    </lineage>
</organism>
<dbReference type="Gene3D" id="3.30.420.10">
    <property type="entry name" value="Ribonuclease H-like superfamily/Ribonuclease H"/>
    <property type="match status" value="1"/>
</dbReference>
<dbReference type="Proteomes" id="UP000004095">
    <property type="component" value="Unassembled WGS sequence"/>
</dbReference>
<comment type="similarity">
    <text evidence="3">Belongs to the RNase H family.</text>
</comment>
<evidence type="ECO:0000256" key="9">
    <source>
        <dbReference type="ARBA" id="ARBA00022801"/>
    </source>
</evidence>